<protein>
    <submittedName>
        <fullName evidence="1">Uncharacterized protein</fullName>
    </submittedName>
</protein>
<reference evidence="1 2" key="1">
    <citation type="submission" date="2019-03" db="EMBL/GenBank/DDBJ databases">
        <title>Genomic Encyclopedia of Archaeal and Bacterial Type Strains, Phase II (KMG-II): from individual species to whole genera.</title>
        <authorList>
            <person name="Goeker M."/>
        </authorList>
    </citation>
    <scope>NUCLEOTIDE SEQUENCE [LARGE SCALE GENOMIC DNA]</scope>
    <source>
        <strain evidence="1 2">DSM 24425</strain>
    </source>
</reference>
<proteinExistence type="predicted"/>
<sequence length="94" mass="10907">MENTFEGAIERRLNTQAFTKQTKQPDSTLPLTQDYLRLNILSRTTKGLFPDIIPSEENLKELLRNPQTNRSQISSEQSFSKFTLENSKRVFELS</sequence>
<name>A0A4R1GPF4_9BACT</name>
<organism evidence="1 2">
    <name type="scientific">Phorcysia thermohydrogeniphila</name>
    <dbReference type="NCBI Taxonomy" id="936138"/>
    <lineage>
        <taxon>Bacteria</taxon>
        <taxon>Pseudomonadati</taxon>
        <taxon>Aquificota</taxon>
        <taxon>Aquificia</taxon>
        <taxon>Desulfurobacteriales</taxon>
        <taxon>Desulfurobacteriaceae</taxon>
        <taxon>Phorcysia</taxon>
    </lineage>
</organism>
<keyword evidence="2" id="KW-1185">Reference proteome</keyword>
<comment type="caution">
    <text evidence="1">The sequence shown here is derived from an EMBL/GenBank/DDBJ whole genome shotgun (WGS) entry which is preliminary data.</text>
</comment>
<gene>
    <name evidence="1" type="ORF">CLV27_0143</name>
</gene>
<dbReference type="EMBL" id="SMFV01000001">
    <property type="protein sequence ID" value="TCK06342.1"/>
    <property type="molecule type" value="Genomic_DNA"/>
</dbReference>
<dbReference type="Proteomes" id="UP000295777">
    <property type="component" value="Unassembled WGS sequence"/>
</dbReference>
<evidence type="ECO:0000313" key="1">
    <source>
        <dbReference type="EMBL" id="TCK06342.1"/>
    </source>
</evidence>
<accession>A0A4R1GPF4</accession>
<evidence type="ECO:0000313" key="2">
    <source>
        <dbReference type="Proteomes" id="UP000295777"/>
    </source>
</evidence>
<dbReference type="AlphaFoldDB" id="A0A4R1GPF4"/>